<gene>
    <name evidence="3" type="ORF">BT96DRAFT_979565</name>
</gene>
<feature type="transmembrane region" description="Helical" evidence="2">
    <location>
        <begin position="169"/>
        <end position="193"/>
    </location>
</feature>
<keyword evidence="2" id="KW-0472">Membrane</keyword>
<evidence type="ECO:0000256" key="2">
    <source>
        <dbReference type="SAM" id="Phobius"/>
    </source>
</evidence>
<name>A0A6A4H1Q4_9AGAR</name>
<evidence type="ECO:0000313" key="4">
    <source>
        <dbReference type="Proteomes" id="UP000799118"/>
    </source>
</evidence>
<feature type="compositionally biased region" description="Basic and acidic residues" evidence="1">
    <location>
        <begin position="311"/>
        <end position="344"/>
    </location>
</feature>
<sequence length="423" mass="46729">MICLAYYFLPSSTSFMQQNTSNGSRSDGVEASICMSTSTERFSTSYGLERFSIHILEASNFKNQERPFKYSLFDAQRSFRSIIASYWFNAVVSRLVFVLVFIFNLPEFDGIMTTRRVTSSASDSIPSTPQAPSLLPRGASAPSSMHTSISRIIPRSNSSDSSKKHTTTIIIAISIILGILLALVTFITALLNIRSNRRRKAAMRSQLLRKSILGGNSPSPYITSFKGLKGPGRFSFATQNELALQPPGPPFDASSKGTIRQVSLAPRIPPGFENSAMCAKFQAQDEREVFATRSNQYAVGGKRGIMTTTSESRREDSEEARARVHALPHERLPNPETRDSDGVRPHAIPSVHFSNPGLSSSSIAIPEPVRTRSPRPLPPPPQDTCSSNSPGTLTREIHCFPLAHYQKETPRRKTTQRTFVINN</sequence>
<feature type="region of interest" description="Disordered" evidence="1">
    <location>
        <begin position="301"/>
        <end position="392"/>
    </location>
</feature>
<proteinExistence type="predicted"/>
<evidence type="ECO:0000256" key="1">
    <source>
        <dbReference type="SAM" id="MobiDB-lite"/>
    </source>
</evidence>
<dbReference type="Proteomes" id="UP000799118">
    <property type="component" value="Unassembled WGS sequence"/>
</dbReference>
<dbReference type="EMBL" id="ML769604">
    <property type="protein sequence ID" value="KAE9392112.1"/>
    <property type="molecule type" value="Genomic_DNA"/>
</dbReference>
<evidence type="ECO:0000313" key="3">
    <source>
        <dbReference type="EMBL" id="KAE9392112.1"/>
    </source>
</evidence>
<feature type="compositionally biased region" description="Polar residues" evidence="1">
    <location>
        <begin position="383"/>
        <end position="392"/>
    </location>
</feature>
<protein>
    <submittedName>
        <fullName evidence="3">Uncharacterized protein</fullName>
    </submittedName>
</protein>
<keyword evidence="4" id="KW-1185">Reference proteome</keyword>
<organism evidence="3 4">
    <name type="scientific">Gymnopus androsaceus JB14</name>
    <dbReference type="NCBI Taxonomy" id="1447944"/>
    <lineage>
        <taxon>Eukaryota</taxon>
        <taxon>Fungi</taxon>
        <taxon>Dikarya</taxon>
        <taxon>Basidiomycota</taxon>
        <taxon>Agaricomycotina</taxon>
        <taxon>Agaricomycetes</taxon>
        <taxon>Agaricomycetidae</taxon>
        <taxon>Agaricales</taxon>
        <taxon>Marasmiineae</taxon>
        <taxon>Omphalotaceae</taxon>
        <taxon>Gymnopus</taxon>
    </lineage>
</organism>
<feature type="compositionally biased region" description="Polar residues" evidence="1">
    <location>
        <begin position="119"/>
        <end position="131"/>
    </location>
</feature>
<keyword evidence="2" id="KW-0812">Transmembrane</keyword>
<reference evidence="3" key="1">
    <citation type="journal article" date="2019" name="Environ. Microbiol.">
        <title>Fungal ecological strategies reflected in gene transcription - a case study of two litter decomposers.</title>
        <authorList>
            <person name="Barbi F."/>
            <person name="Kohler A."/>
            <person name="Barry K."/>
            <person name="Baskaran P."/>
            <person name="Daum C."/>
            <person name="Fauchery L."/>
            <person name="Ihrmark K."/>
            <person name="Kuo A."/>
            <person name="LaButti K."/>
            <person name="Lipzen A."/>
            <person name="Morin E."/>
            <person name="Grigoriev I.V."/>
            <person name="Henrissat B."/>
            <person name="Lindahl B."/>
            <person name="Martin F."/>
        </authorList>
    </citation>
    <scope>NUCLEOTIDE SEQUENCE</scope>
    <source>
        <strain evidence="3">JB14</strain>
    </source>
</reference>
<keyword evidence="2" id="KW-1133">Transmembrane helix</keyword>
<dbReference type="AlphaFoldDB" id="A0A6A4H1Q4"/>
<feature type="compositionally biased region" description="Polar residues" evidence="1">
    <location>
        <begin position="352"/>
        <end position="363"/>
    </location>
</feature>
<feature type="transmembrane region" description="Helical" evidence="2">
    <location>
        <begin position="86"/>
        <end position="105"/>
    </location>
</feature>
<feature type="region of interest" description="Disordered" evidence="1">
    <location>
        <begin position="119"/>
        <end position="143"/>
    </location>
</feature>
<accession>A0A6A4H1Q4</accession>